<name>A0ABY7D9T8_MYAAR</name>
<evidence type="ECO:0000313" key="2">
    <source>
        <dbReference type="Proteomes" id="UP001164746"/>
    </source>
</evidence>
<evidence type="ECO:0000313" key="1">
    <source>
        <dbReference type="EMBL" id="WAQ94053.1"/>
    </source>
</evidence>
<gene>
    <name evidence="1" type="ORF">MAR_006524</name>
</gene>
<dbReference type="Proteomes" id="UP001164746">
    <property type="component" value="Chromosome 1"/>
</dbReference>
<proteinExistence type="predicted"/>
<keyword evidence="2" id="KW-1185">Reference proteome</keyword>
<dbReference type="EMBL" id="CP111012">
    <property type="protein sequence ID" value="WAQ94053.1"/>
    <property type="molecule type" value="Genomic_DNA"/>
</dbReference>
<reference evidence="1" key="1">
    <citation type="submission" date="2022-11" db="EMBL/GenBank/DDBJ databases">
        <title>Centuries of genome instability and evolution in soft-shell clam transmissible cancer (bioRxiv).</title>
        <authorList>
            <person name="Hart S.F.M."/>
            <person name="Yonemitsu M.A."/>
            <person name="Giersch R.M."/>
            <person name="Beal B.F."/>
            <person name="Arriagada G."/>
            <person name="Davis B.W."/>
            <person name="Ostrander E.A."/>
            <person name="Goff S.P."/>
            <person name="Metzger M.J."/>
        </authorList>
    </citation>
    <scope>NUCLEOTIDE SEQUENCE</scope>
    <source>
        <strain evidence="1">MELC-2E11</strain>
        <tissue evidence="1">Siphon/mantle</tissue>
    </source>
</reference>
<organism evidence="1 2">
    <name type="scientific">Mya arenaria</name>
    <name type="common">Soft-shell clam</name>
    <dbReference type="NCBI Taxonomy" id="6604"/>
    <lineage>
        <taxon>Eukaryota</taxon>
        <taxon>Metazoa</taxon>
        <taxon>Spiralia</taxon>
        <taxon>Lophotrochozoa</taxon>
        <taxon>Mollusca</taxon>
        <taxon>Bivalvia</taxon>
        <taxon>Autobranchia</taxon>
        <taxon>Heteroconchia</taxon>
        <taxon>Euheterodonta</taxon>
        <taxon>Imparidentia</taxon>
        <taxon>Neoheterodontei</taxon>
        <taxon>Myida</taxon>
        <taxon>Myoidea</taxon>
        <taxon>Myidae</taxon>
        <taxon>Mya</taxon>
    </lineage>
</organism>
<sequence>MAKTMRADSPPLQYGKPGGTSVFLPTIFQWLLSRMILQRVLLLCVCSYAALTERDERSVQIVINNNDGSGDSDSDCACEAVDVGEECCGFCEDSNAECRPFRCVDICQCRDGHVFCGCEAGEGSCQPEQGLNGACVCNAQCPLNSICNPSSAPVFGGDCDGDGGNLGAINCPEWPVFKCQRIPGTGPRPKKCLCNGPFGYVDDGTGTGCVCDIANKPNAQCTRL</sequence>
<accession>A0ABY7D9T8</accession>
<protein>
    <submittedName>
        <fullName evidence="1">Uncharacterized protein</fullName>
    </submittedName>
</protein>